<protein>
    <submittedName>
        <fullName evidence="7">NAD(P)-dependent alcohol dehydrogenase</fullName>
    </submittedName>
</protein>
<dbReference type="InterPro" id="IPR002328">
    <property type="entry name" value="ADH_Zn_CS"/>
</dbReference>
<keyword evidence="8" id="KW-1185">Reference proteome</keyword>
<dbReference type="Gene3D" id="3.40.50.720">
    <property type="entry name" value="NAD(P)-binding Rossmann-like Domain"/>
    <property type="match status" value="1"/>
</dbReference>
<comment type="caution">
    <text evidence="7">The sequence shown here is derived from an EMBL/GenBank/DDBJ whole genome shotgun (WGS) entry which is preliminary data.</text>
</comment>
<dbReference type="Proteomes" id="UP000676386">
    <property type="component" value="Unassembled WGS sequence"/>
</dbReference>
<comment type="similarity">
    <text evidence="5">Belongs to the zinc-containing alcohol dehydrogenase family.</text>
</comment>
<dbReference type="InterPro" id="IPR047109">
    <property type="entry name" value="CAD-like"/>
</dbReference>
<dbReference type="InterPro" id="IPR029752">
    <property type="entry name" value="D-isomer_DH_CS1"/>
</dbReference>
<dbReference type="PANTHER" id="PTHR42683">
    <property type="entry name" value="ALDEHYDE REDUCTASE"/>
    <property type="match status" value="1"/>
</dbReference>
<reference evidence="7 8" key="1">
    <citation type="submission" date="2021-04" db="EMBL/GenBank/DDBJ databases">
        <title>Chitinophaga sp. nov., isolated from the rhizosphere soil.</title>
        <authorList>
            <person name="He S."/>
        </authorList>
    </citation>
    <scope>NUCLEOTIDE SEQUENCE [LARGE SCALE GENOMIC DNA]</scope>
    <source>
        <strain evidence="7 8">2R12</strain>
    </source>
</reference>
<keyword evidence="4" id="KW-0560">Oxidoreductase</keyword>
<evidence type="ECO:0000256" key="2">
    <source>
        <dbReference type="ARBA" id="ARBA00022723"/>
    </source>
</evidence>
<evidence type="ECO:0000313" key="7">
    <source>
        <dbReference type="EMBL" id="MBS0028305.1"/>
    </source>
</evidence>
<dbReference type="PROSITE" id="PS00065">
    <property type="entry name" value="D_2_HYDROXYACID_DH_1"/>
    <property type="match status" value="1"/>
</dbReference>
<dbReference type="PROSITE" id="PS00059">
    <property type="entry name" value="ADH_ZINC"/>
    <property type="match status" value="1"/>
</dbReference>
<evidence type="ECO:0000259" key="6">
    <source>
        <dbReference type="SMART" id="SM00829"/>
    </source>
</evidence>
<organism evidence="7 8">
    <name type="scientific">Chitinophaga hostae</name>
    <dbReference type="NCBI Taxonomy" id="2831022"/>
    <lineage>
        <taxon>Bacteria</taxon>
        <taxon>Pseudomonadati</taxon>
        <taxon>Bacteroidota</taxon>
        <taxon>Chitinophagia</taxon>
        <taxon>Chitinophagales</taxon>
        <taxon>Chitinophagaceae</taxon>
        <taxon>Chitinophaga</taxon>
    </lineage>
</organism>
<evidence type="ECO:0000313" key="8">
    <source>
        <dbReference type="Proteomes" id="UP000676386"/>
    </source>
</evidence>
<dbReference type="EMBL" id="JAGTXB010000005">
    <property type="protein sequence ID" value="MBS0028305.1"/>
    <property type="molecule type" value="Genomic_DNA"/>
</dbReference>
<dbReference type="Pfam" id="PF08240">
    <property type="entry name" value="ADH_N"/>
    <property type="match status" value="1"/>
</dbReference>
<evidence type="ECO:0000256" key="3">
    <source>
        <dbReference type="ARBA" id="ARBA00022833"/>
    </source>
</evidence>
<evidence type="ECO:0000256" key="5">
    <source>
        <dbReference type="RuleBase" id="RU361277"/>
    </source>
</evidence>
<dbReference type="InterPro" id="IPR013149">
    <property type="entry name" value="ADH-like_C"/>
</dbReference>
<dbReference type="Gene3D" id="3.90.180.10">
    <property type="entry name" value="Medium-chain alcohol dehydrogenases, catalytic domain"/>
    <property type="match status" value="1"/>
</dbReference>
<comment type="cofactor">
    <cofactor evidence="1 5">
        <name>Zn(2+)</name>
        <dbReference type="ChEBI" id="CHEBI:29105"/>
    </cofactor>
</comment>
<accession>A0ABS5IZI1</accession>
<dbReference type="InterPro" id="IPR013154">
    <property type="entry name" value="ADH-like_N"/>
</dbReference>
<keyword evidence="3 5" id="KW-0862">Zinc</keyword>
<dbReference type="SUPFAM" id="SSF50129">
    <property type="entry name" value="GroES-like"/>
    <property type="match status" value="1"/>
</dbReference>
<gene>
    <name evidence="7" type="ORF">KE626_13385</name>
</gene>
<evidence type="ECO:0000256" key="1">
    <source>
        <dbReference type="ARBA" id="ARBA00001947"/>
    </source>
</evidence>
<proteinExistence type="inferred from homology"/>
<evidence type="ECO:0000256" key="4">
    <source>
        <dbReference type="ARBA" id="ARBA00023002"/>
    </source>
</evidence>
<dbReference type="InterPro" id="IPR036291">
    <property type="entry name" value="NAD(P)-bd_dom_sf"/>
</dbReference>
<dbReference type="SMART" id="SM00829">
    <property type="entry name" value="PKS_ER"/>
    <property type="match status" value="1"/>
</dbReference>
<dbReference type="InterPro" id="IPR011032">
    <property type="entry name" value="GroES-like_sf"/>
</dbReference>
<dbReference type="RefSeq" id="WP_211973407.1">
    <property type="nucleotide sequence ID" value="NZ_CBFHAM010000007.1"/>
</dbReference>
<dbReference type="CDD" id="cd05283">
    <property type="entry name" value="CAD1"/>
    <property type="match status" value="1"/>
</dbReference>
<dbReference type="SUPFAM" id="SSF51735">
    <property type="entry name" value="NAD(P)-binding Rossmann-fold domains"/>
    <property type="match status" value="1"/>
</dbReference>
<keyword evidence="2 5" id="KW-0479">Metal-binding</keyword>
<sequence length="335" mass="37125">MKIKAYAIKEKGGKPAPFYYEREIGDNEVSVKIIYCSVARGDVQFISNDWGDTKFPLVPGHEIVGVVEETGANVTALKTGDRVGIGYQQEACFECEFCKAGNEQFCVQQKVICVDCYGGLADHIIVDNRFAFKLPSALYSANAVPLLSSGVTVYSAIERAQLPDRAVVGVLGAGGLGQLAIRFLHKMGHEVYVFSHSLEKKEMINQLGAEFVLSSNADNITAINKQFDFIISTLNVPYDPDTFLRLLKPQGKFCLVASPLNKTPVSLGLLYDYVQRTIYGNYVGSRKNMTDMLNFAAKHHIESEVEVMPFHKMNEAIEKVKAGEVNIRLILENHE</sequence>
<feature type="domain" description="Enoyl reductase (ER)" evidence="6">
    <location>
        <begin position="13"/>
        <end position="331"/>
    </location>
</feature>
<dbReference type="Pfam" id="PF00107">
    <property type="entry name" value="ADH_zinc_N"/>
    <property type="match status" value="1"/>
</dbReference>
<dbReference type="InterPro" id="IPR020843">
    <property type="entry name" value="ER"/>
</dbReference>
<name>A0ABS5IZI1_9BACT</name>